<evidence type="ECO:0000313" key="1">
    <source>
        <dbReference type="EMBL" id="KAK1284238.1"/>
    </source>
</evidence>
<proteinExistence type="predicted"/>
<comment type="caution">
    <text evidence="1">The sequence shown here is derived from an EMBL/GenBank/DDBJ whole genome shotgun (WGS) entry which is preliminary data.</text>
</comment>
<reference evidence="1" key="2">
    <citation type="submission" date="2023-06" db="EMBL/GenBank/DDBJ databases">
        <authorList>
            <person name="Ma L."/>
            <person name="Liu K.-W."/>
            <person name="Li Z."/>
            <person name="Hsiao Y.-Y."/>
            <person name="Qi Y."/>
            <person name="Fu T."/>
            <person name="Tang G."/>
            <person name="Zhang D."/>
            <person name="Sun W.-H."/>
            <person name="Liu D.-K."/>
            <person name="Li Y."/>
            <person name="Chen G.-Z."/>
            <person name="Liu X.-D."/>
            <person name="Liao X.-Y."/>
            <person name="Jiang Y.-T."/>
            <person name="Yu X."/>
            <person name="Hao Y."/>
            <person name="Huang J."/>
            <person name="Zhao X.-W."/>
            <person name="Ke S."/>
            <person name="Chen Y.-Y."/>
            <person name="Wu W.-L."/>
            <person name="Hsu J.-L."/>
            <person name="Lin Y.-F."/>
            <person name="Huang M.-D."/>
            <person name="Li C.-Y."/>
            <person name="Huang L."/>
            <person name="Wang Z.-W."/>
            <person name="Zhao X."/>
            <person name="Zhong W.-Y."/>
            <person name="Peng D.-H."/>
            <person name="Ahmad S."/>
            <person name="Lan S."/>
            <person name="Zhang J.-S."/>
            <person name="Tsai W.-C."/>
            <person name="Van De Peer Y."/>
            <person name="Liu Z.-J."/>
        </authorList>
    </citation>
    <scope>NUCLEOTIDE SEQUENCE</scope>
    <source>
        <strain evidence="1">CP</strain>
        <tissue evidence="1">Leaves</tissue>
    </source>
</reference>
<name>A0AAV9C7H5_ACOCL</name>
<evidence type="ECO:0000313" key="2">
    <source>
        <dbReference type="Proteomes" id="UP001180020"/>
    </source>
</evidence>
<protein>
    <submittedName>
        <fullName evidence="1">Uncharacterized protein</fullName>
    </submittedName>
</protein>
<sequence>MIFTRLKNRSPLPLMLLRPPLLFLEEDRTDMKRTRRQMLKDAWSKIRVQKISFVQNMKAWTKRT</sequence>
<reference evidence="1" key="1">
    <citation type="journal article" date="2023" name="Nat. Commun.">
        <title>Diploid and tetraploid genomes of Acorus and the evolution of monocots.</title>
        <authorList>
            <person name="Ma L."/>
            <person name="Liu K.W."/>
            <person name="Li Z."/>
            <person name="Hsiao Y.Y."/>
            <person name="Qi Y."/>
            <person name="Fu T."/>
            <person name="Tang G.D."/>
            <person name="Zhang D."/>
            <person name="Sun W.H."/>
            <person name="Liu D.K."/>
            <person name="Li Y."/>
            <person name="Chen G.Z."/>
            <person name="Liu X.D."/>
            <person name="Liao X.Y."/>
            <person name="Jiang Y.T."/>
            <person name="Yu X."/>
            <person name="Hao Y."/>
            <person name="Huang J."/>
            <person name="Zhao X.W."/>
            <person name="Ke S."/>
            <person name="Chen Y.Y."/>
            <person name="Wu W.L."/>
            <person name="Hsu J.L."/>
            <person name="Lin Y.F."/>
            <person name="Huang M.D."/>
            <person name="Li C.Y."/>
            <person name="Huang L."/>
            <person name="Wang Z.W."/>
            <person name="Zhao X."/>
            <person name="Zhong W.Y."/>
            <person name="Peng D.H."/>
            <person name="Ahmad S."/>
            <person name="Lan S."/>
            <person name="Zhang J.S."/>
            <person name="Tsai W.C."/>
            <person name="Van de Peer Y."/>
            <person name="Liu Z.J."/>
        </authorList>
    </citation>
    <scope>NUCLEOTIDE SEQUENCE</scope>
    <source>
        <strain evidence="1">CP</strain>
    </source>
</reference>
<dbReference type="EMBL" id="JAUJYO010000021">
    <property type="protein sequence ID" value="KAK1284238.1"/>
    <property type="molecule type" value="Genomic_DNA"/>
</dbReference>
<gene>
    <name evidence="1" type="ORF">QJS10_CPB21g01213</name>
</gene>
<keyword evidence="2" id="KW-1185">Reference proteome</keyword>
<dbReference type="AlphaFoldDB" id="A0AAV9C7H5"/>
<dbReference type="Proteomes" id="UP001180020">
    <property type="component" value="Unassembled WGS sequence"/>
</dbReference>
<accession>A0AAV9C7H5</accession>
<organism evidence="1 2">
    <name type="scientific">Acorus calamus</name>
    <name type="common">Sweet flag</name>
    <dbReference type="NCBI Taxonomy" id="4465"/>
    <lineage>
        <taxon>Eukaryota</taxon>
        <taxon>Viridiplantae</taxon>
        <taxon>Streptophyta</taxon>
        <taxon>Embryophyta</taxon>
        <taxon>Tracheophyta</taxon>
        <taxon>Spermatophyta</taxon>
        <taxon>Magnoliopsida</taxon>
        <taxon>Liliopsida</taxon>
        <taxon>Acoraceae</taxon>
        <taxon>Acorus</taxon>
    </lineage>
</organism>